<organism evidence="1">
    <name type="scientific">Tetraselmis sp. GSL018</name>
    <dbReference type="NCBI Taxonomy" id="582737"/>
    <lineage>
        <taxon>Eukaryota</taxon>
        <taxon>Viridiplantae</taxon>
        <taxon>Chlorophyta</taxon>
        <taxon>core chlorophytes</taxon>
        <taxon>Chlorodendrophyceae</taxon>
        <taxon>Chlorodendrales</taxon>
        <taxon>Chlorodendraceae</taxon>
        <taxon>Tetraselmis</taxon>
    </lineage>
</organism>
<gene>
    <name evidence="1" type="ORF">TSPGSL018_21403</name>
</gene>
<evidence type="ECO:0000313" key="1">
    <source>
        <dbReference type="EMBL" id="JAC63129.1"/>
    </source>
</evidence>
<name>A0A061QXG6_9CHLO</name>
<feature type="non-terminal residue" evidence="1">
    <location>
        <position position="1"/>
    </location>
</feature>
<protein>
    <submittedName>
        <fullName evidence="1">Uncharacterized protein</fullName>
    </submittedName>
</protein>
<sequence length="54" mass="6150">KVCSAHSLQLYFSVSMFRRGPYQTLCEKVKNRYKIGRLQQAEKGIPKAGEGECD</sequence>
<dbReference type="EMBL" id="GBEZ01023786">
    <property type="protein sequence ID" value="JAC63129.1"/>
    <property type="molecule type" value="Transcribed_RNA"/>
</dbReference>
<proteinExistence type="predicted"/>
<accession>A0A061QXG6</accession>
<reference evidence="1" key="1">
    <citation type="submission" date="2014-05" db="EMBL/GenBank/DDBJ databases">
        <title>The transcriptome of the halophilic microalga Tetraselmis sp. GSL018 isolated from the Great Salt Lake, Utah.</title>
        <authorList>
            <person name="Jinkerson R.E."/>
            <person name="D'Adamo S."/>
            <person name="Posewitz M.C."/>
        </authorList>
    </citation>
    <scope>NUCLEOTIDE SEQUENCE</scope>
    <source>
        <strain evidence="1">GSL018</strain>
    </source>
</reference>
<dbReference type="AlphaFoldDB" id="A0A061QXG6"/>